<sequence>MFGVGRWRLVGQDPAGCLSPAPSRVLLARALITWCSACCTTRTPRGGRVWAAVVTQPKYRAAIAAAGFGIEQIDRFSYARLRFIPTHSHILGRARTGRLSWSARFWQI</sequence>
<dbReference type="Proteomes" id="UP000003653">
    <property type="component" value="Unassembled WGS sequence"/>
</dbReference>
<accession>D5P2A9</accession>
<protein>
    <submittedName>
        <fullName evidence="1">Uncharacterized protein</fullName>
    </submittedName>
</protein>
<comment type="caution">
    <text evidence="1">The sequence shown here is derived from an EMBL/GenBank/DDBJ whole genome shotgun (WGS) entry which is preliminary data.</text>
</comment>
<proteinExistence type="predicted"/>
<organism evidence="1 2">
    <name type="scientific">Mycobacterium parascrofulaceum ATCC BAA-614</name>
    <dbReference type="NCBI Taxonomy" id="525368"/>
    <lineage>
        <taxon>Bacteria</taxon>
        <taxon>Bacillati</taxon>
        <taxon>Actinomycetota</taxon>
        <taxon>Actinomycetes</taxon>
        <taxon>Mycobacteriales</taxon>
        <taxon>Mycobacteriaceae</taxon>
        <taxon>Mycobacterium</taxon>
        <taxon>Mycobacterium simiae complex</taxon>
    </lineage>
</organism>
<evidence type="ECO:0000313" key="1">
    <source>
        <dbReference type="EMBL" id="EFG79786.1"/>
    </source>
</evidence>
<keyword evidence="2" id="KW-1185">Reference proteome</keyword>
<dbReference type="EMBL" id="ADNV01000051">
    <property type="protein sequence ID" value="EFG79786.1"/>
    <property type="molecule type" value="Genomic_DNA"/>
</dbReference>
<name>D5P2A9_9MYCO</name>
<dbReference type="AlphaFoldDB" id="D5P2A9"/>
<gene>
    <name evidence="1" type="ORF">HMPREF0591_0303</name>
</gene>
<dbReference type="HOGENOM" id="CLU_2194041_0_0_11"/>
<reference evidence="1 2" key="1">
    <citation type="submission" date="2010-04" db="EMBL/GenBank/DDBJ databases">
        <authorList>
            <person name="Muzny D."/>
            <person name="Qin X."/>
            <person name="Deng J."/>
            <person name="Jiang H."/>
            <person name="Liu Y."/>
            <person name="Qu J."/>
            <person name="Song X.-Z."/>
            <person name="Zhang L."/>
            <person name="Thornton R."/>
            <person name="Coyle M."/>
            <person name="Francisco L."/>
            <person name="Jackson L."/>
            <person name="Javaid M."/>
            <person name="Korchina V."/>
            <person name="Kovar C."/>
            <person name="Mata R."/>
            <person name="Mathew T."/>
            <person name="Ngo R."/>
            <person name="Nguyen L."/>
            <person name="Nguyen N."/>
            <person name="Okwuonu G."/>
            <person name="Ongeri F."/>
            <person name="Pham C."/>
            <person name="Simmons D."/>
            <person name="Wilczek-Boney K."/>
            <person name="Hale W."/>
            <person name="Jakkamsetti A."/>
            <person name="Pham P."/>
            <person name="Ruth R."/>
            <person name="San Lucas F."/>
            <person name="Warren J."/>
            <person name="Zhang J."/>
            <person name="Zhao Z."/>
            <person name="Zhou C."/>
            <person name="Zhu D."/>
            <person name="Lee S."/>
            <person name="Bess C."/>
            <person name="Blankenburg K."/>
            <person name="Forbes L."/>
            <person name="Fu Q."/>
            <person name="Gubbala S."/>
            <person name="Hirani K."/>
            <person name="Jayaseelan J.C."/>
            <person name="Lara F."/>
            <person name="Munidasa M."/>
            <person name="Palculict T."/>
            <person name="Patil S."/>
            <person name="Pu L.-L."/>
            <person name="Saada N."/>
            <person name="Tang L."/>
            <person name="Weissenberger G."/>
            <person name="Zhu Y."/>
            <person name="Hemphill L."/>
            <person name="Shang Y."/>
            <person name="Youmans B."/>
            <person name="Ayvaz T."/>
            <person name="Ross M."/>
            <person name="Santibanez J."/>
            <person name="Aqrawi P."/>
            <person name="Gross S."/>
            <person name="Joshi V."/>
            <person name="Fowler G."/>
            <person name="Nazareth L."/>
            <person name="Reid J."/>
            <person name="Worley K."/>
            <person name="Petrosino J."/>
            <person name="Highlander S."/>
            <person name="Gibbs R."/>
        </authorList>
    </citation>
    <scope>NUCLEOTIDE SEQUENCE [LARGE SCALE GENOMIC DNA]</scope>
    <source>
        <strain evidence="1 2">ATCC BAA-614</strain>
    </source>
</reference>
<evidence type="ECO:0000313" key="2">
    <source>
        <dbReference type="Proteomes" id="UP000003653"/>
    </source>
</evidence>